<organism evidence="3 4">
    <name type="scientific">Polarella glacialis</name>
    <name type="common">Dinoflagellate</name>
    <dbReference type="NCBI Taxonomy" id="89957"/>
    <lineage>
        <taxon>Eukaryota</taxon>
        <taxon>Sar</taxon>
        <taxon>Alveolata</taxon>
        <taxon>Dinophyceae</taxon>
        <taxon>Suessiales</taxon>
        <taxon>Suessiaceae</taxon>
        <taxon>Polarella</taxon>
    </lineage>
</organism>
<feature type="compositionally biased region" description="Low complexity" evidence="1">
    <location>
        <begin position="119"/>
        <end position="154"/>
    </location>
</feature>
<feature type="non-terminal residue" evidence="3">
    <location>
        <position position="1070"/>
    </location>
</feature>
<evidence type="ECO:0000259" key="2">
    <source>
        <dbReference type="Pfam" id="PF26188"/>
    </source>
</evidence>
<evidence type="ECO:0000313" key="4">
    <source>
        <dbReference type="Proteomes" id="UP000654075"/>
    </source>
</evidence>
<comment type="caution">
    <text evidence="3">The sequence shown here is derived from an EMBL/GenBank/DDBJ whole genome shotgun (WGS) entry which is preliminary data.</text>
</comment>
<dbReference type="GO" id="GO:0035770">
    <property type="term" value="C:ribonucleoprotein granule"/>
    <property type="evidence" value="ECO:0007669"/>
    <property type="project" value="TreeGrafter"/>
</dbReference>
<keyword evidence="4" id="KW-1185">Reference proteome</keyword>
<reference evidence="3" key="1">
    <citation type="submission" date="2021-02" db="EMBL/GenBank/DDBJ databases">
        <authorList>
            <person name="Dougan E. K."/>
            <person name="Rhodes N."/>
            <person name="Thang M."/>
            <person name="Chan C."/>
        </authorList>
    </citation>
    <scope>NUCLEOTIDE SEQUENCE</scope>
</reference>
<dbReference type="EMBL" id="CAJNNV010011930">
    <property type="protein sequence ID" value="CAE8600218.1"/>
    <property type="molecule type" value="Genomic_DNA"/>
</dbReference>
<dbReference type="Pfam" id="PF26188">
    <property type="entry name" value="RESC6"/>
    <property type="match status" value="1"/>
</dbReference>
<dbReference type="AlphaFoldDB" id="A0A813EP62"/>
<sequence>VPGQIDEPWAETAAEPPEEGAARKRTPRTVTGSKLQSNLGQDCKQEMLPEKAWRRMDSLEKALLEQRRDNIRLQDMLANLLGSQRGGMGAQELPRSRSPPRHRADRTQDIAASSRAKLTLDNNSNNNSNNDNNNNNNNTNNKSSWSSRSSLTLSSDEELGAQPIMEVESKEQLDQNEDREDMETTQARNLALTLDDAVLAEAEAESGDNTSLPMRRRDAWLSCVKLSQSSPKLKLFLPLRGTALVTPVAAAVALDRPLARWQLCGSCGGCCCGGSEGRQGGDLALAAAAGGGGYALGGRPRNARRRQPRRQPPEAEVDKLVAEVSDIAATGSLTAKDATASLQALARLPGSATASPEVLQRLASCSVDHFAASVRIDVTSLSSLSWSLARLKVKVSGWLDIIVREVPAKLQDFSTPQLCDLTWALARLESHASNLHEVLGSEIACRRIPQQSLSSLAWSFAKLATRNQELLRLVSEEAQARLARWQPHELCDFAWAFAALKEDDPELFYGIAREVVVKSTAFQHRGLCSLAWAFAKVRAQDHQLFQALSDRFSGEIKVVAEFGSRELCKVAWSFASVRHADDQFLRALADAAVSRRHEFTARDLSDLAWATAKLRLEDSGRQTTDPPSEMLQMLASESLQKMSEFNAKDLSGLAWACASLARRDARLFTEIARASLARVQELCALDVSSLSWAFASTLSQDCDLIRQMGLSARPKLESFGKDADDDELRLFGSIGTAALGKLAECNTQDLATLAWSFATLRVRSEDLFSGLVAAASSRSSEFLPEDLSNLPWALAKLLFVDRPLFQTIASTAMSRGLAAFRPGELSNLAKAFSQAGLPQNLELLVRIQREAISRVNEFAPQELHSLACASTFGAEVAMSKPACSTHNDKDNSNDNSNGKDNHDRENSNDNSNDNNNHKDNDDDKYNNNNSSSSSNPSDSKNPRQAERQQQQLQEQQEEQQQEEQEQRQQEEQQEQPQQQRHDSTEHEALQQREAPSTTTTPTTTATTATAFKTTTARTATTATATTATALKTTTTTATTISATASHGHLALLSAVEEATTFKIRKHLKPD</sequence>
<dbReference type="PANTHER" id="PTHR21228">
    <property type="entry name" value="FAST LEU-RICH DOMAIN-CONTAINING"/>
    <property type="match status" value="1"/>
</dbReference>
<feature type="compositionally biased region" description="Basic and acidic residues" evidence="1">
    <location>
        <begin position="979"/>
        <end position="990"/>
    </location>
</feature>
<feature type="compositionally biased region" description="Basic and acidic residues" evidence="1">
    <location>
        <begin position="886"/>
        <end position="907"/>
    </location>
</feature>
<feature type="region of interest" description="Disordered" evidence="1">
    <location>
        <begin position="297"/>
        <end position="316"/>
    </location>
</feature>
<dbReference type="GO" id="GO:0044528">
    <property type="term" value="P:regulation of mitochondrial mRNA stability"/>
    <property type="evidence" value="ECO:0007669"/>
    <property type="project" value="TreeGrafter"/>
</dbReference>
<feature type="compositionally biased region" description="Low complexity" evidence="1">
    <location>
        <begin position="926"/>
        <end position="939"/>
    </location>
</feature>
<dbReference type="GO" id="GO:0005759">
    <property type="term" value="C:mitochondrial matrix"/>
    <property type="evidence" value="ECO:0007669"/>
    <property type="project" value="TreeGrafter"/>
</dbReference>
<dbReference type="InterPro" id="IPR050870">
    <property type="entry name" value="FAST_kinase"/>
</dbReference>
<dbReference type="InterPro" id="IPR058917">
    <property type="entry name" value="RESC6_dom"/>
</dbReference>
<feature type="region of interest" description="Disordered" evidence="1">
    <location>
        <begin position="1"/>
        <end position="46"/>
    </location>
</feature>
<feature type="compositionally biased region" description="Acidic residues" evidence="1">
    <location>
        <begin position="174"/>
        <end position="183"/>
    </location>
</feature>
<feature type="compositionally biased region" description="Low complexity" evidence="1">
    <location>
        <begin position="997"/>
        <end position="1012"/>
    </location>
</feature>
<gene>
    <name evidence="3" type="ORF">PGLA1383_LOCUS18551</name>
</gene>
<dbReference type="GO" id="GO:0000963">
    <property type="term" value="P:mitochondrial RNA processing"/>
    <property type="evidence" value="ECO:0007669"/>
    <property type="project" value="TreeGrafter"/>
</dbReference>
<feature type="domain" description="RNA-editing substrate-binding complex 6 protein" evidence="2">
    <location>
        <begin position="496"/>
        <end position="618"/>
    </location>
</feature>
<dbReference type="PANTHER" id="PTHR21228:SF40">
    <property type="entry name" value="LD45607P"/>
    <property type="match status" value="1"/>
</dbReference>
<dbReference type="OrthoDB" id="430737at2759"/>
<dbReference type="Proteomes" id="UP000654075">
    <property type="component" value="Unassembled WGS sequence"/>
</dbReference>
<evidence type="ECO:0000313" key="3">
    <source>
        <dbReference type="EMBL" id="CAE8600218.1"/>
    </source>
</evidence>
<dbReference type="GO" id="GO:0003723">
    <property type="term" value="F:RNA binding"/>
    <property type="evidence" value="ECO:0007669"/>
    <property type="project" value="TreeGrafter"/>
</dbReference>
<accession>A0A813EP62</accession>
<evidence type="ECO:0000256" key="1">
    <source>
        <dbReference type="SAM" id="MobiDB-lite"/>
    </source>
</evidence>
<feature type="region of interest" description="Disordered" evidence="1">
    <location>
        <begin position="883"/>
        <end position="1012"/>
    </location>
</feature>
<feature type="compositionally biased region" description="Polar residues" evidence="1">
    <location>
        <begin position="28"/>
        <end position="40"/>
    </location>
</feature>
<feature type="compositionally biased region" description="Basic and acidic residues" evidence="1">
    <location>
        <begin position="915"/>
        <end position="925"/>
    </location>
</feature>
<protein>
    <recommendedName>
        <fullName evidence="2">RNA-editing substrate-binding complex 6 protein domain-containing protein</fullName>
    </recommendedName>
</protein>
<proteinExistence type="predicted"/>
<feature type="region of interest" description="Disordered" evidence="1">
    <location>
        <begin position="82"/>
        <end position="185"/>
    </location>
</feature>
<name>A0A813EP62_POLGL</name>